<gene>
    <name evidence="12" type="ORF">HNQ51_002786</name>
</gene>
<dbReference type="SMART" id="SM00388">
    <property type="entry name" value="HisKA"/>
    <property type="match status" value="1"/>
</dbReference>
<evidence type="ECO:0000256" key="2">
    <source>
        <dbReference type="ARBA" id="ARBA00004370"/>
    </source>
</evidence>
<dbReference type="CDD" id="cd00082">
    <property type="entry name" value="HisKA"/>
    <property type="match status" value="1"/>
</dbReference>
<comment type="catalytic activity">
    <reaction evidence="1">
        <text>ATP + protein L-histidine = ADP + protein N-phospho-L-histidine.</text>
        <dbReference type="EC" id="2.7.13.3"/>
    </reaction>
</comment>
<evidence type="ECO:0000256" key="8">
    <source>
        <dbReference type="ARBA" id="ARBA00022989"/>
    </source>
</evidence>
<dbReference type="InterPro" id="IPR036097">
    <property type="entry name" value="HisK_dim/P_sf"/>
</dbReference>
<sequence>MKPDRKEAHWAFGWRRWLGQSSFVVRLVLAQLTLLSLLWLLIVVLIASSENEDTVVLDRSGRTLVWLQIAQALGEDEGQLRNLMARIDAYQRTEDIDVDDEAVRVSMVLRYQGRVLYVSPGKPGALSAGTDGEAQLVEHEGRNWRTLTRHLNGYSLTLIQAKESWRQVFSPSGRAVLLLPLLISLPLLILPTWLAVRLAVRPVQRLGEELLRRPADQFEPLQVQGLPKELAPLRRAINAWMARLAAGRRRERDFVENAAHELRTPLAALSTHLEVLQRAAVIGPEGTATLNGLDRAARRASQLVKQLMSLTRIESVDEGTRQPVDLRRLCEDKLVDLVPLAERRGVGLELDCGEDLELLGFPESLESIIENLVTNALRHSPAGGSVRIALRRLAGPGESTCLRLRVEDQGPGIPAASRTRMLERFQRGPQSGEGAGLGLSIVQAAVQLHHGSLRLEEAPGGGLRVDADFPVASPQP</sequence>
<dbReference type="InterPro" id="IPR036890">
    <property type="entry name" value="HATPase_C_sf"/>
</dbReference>
<dbReference type="Gene3D" id="3.30.565.10">
    <property type="entry name" value="Histidine kinase-like ATPase, C-terminal domain"/>
    <property type="match status" value="1"/>
</dbReference>
<proteinExistence type="predicted"/>
<evidence type="ECO:0000256" key="6">
    <source>
        <dbReference type="ARBA" id="ARBA00022692"/>
    </source>
</evidence>
<evidence type="ECO:0000256" key="5">
    <source>
        <dbReference type="ARBA" id="ARBA00022679"/>
    </source>
</evidence>
<dbReference type="InterPro" id="IPR005467">
    <property type="entry name" value="His_kinase_dom"/>
</dbReference>
<dbReference type="Pfam" id="PF02518">
    <property type="entry name" value="HATPase_c"/>
    <property type="match status" value="1"/>
</dbReference>
<dbReference type="Pfam" id="PF00512">
    <property type="entry name" value="HisKA"/>
    <property type="match status" value="1"/>
</dbReference>
<keyword evidence="9 10" id="KW-0472">Membrane</keyword>
<dbReference type="GO" id="GO:0016020">
    <property type="term" value="C:membrane"/>
    <property type="evidence" value="ECO:0007669"/>
    <property type="project" value="UniProtKB-SubCell"/>
</dbReference>
<keyword evidence="5 12" id="KW-0808">Transferase</keyword>
<evidence type="ECO:0000256" key="9">
    <source>
        <dbReference type="ARBA" id="ARBA00023136"/>
    </source>
</evidence>
<dbReference type="InterPro" id="IPR003594">
    <property type="entry name" value="HATPase_dom"/>
</dbReference>
<name>A0A840S2P2_9BURK</name>
<comment type="caution">
    <text evidence="12">The sequence shown here is derived from an EMBL/GenBank/DDBJ whole genome shotgun (WGS) entry which is preliminary data.</text>
</comment>
<keyword evidence="7 12" id="KW-0418">Kinase</keyword>
<dbReference type="RefSeq" id="WP_138856603.1">
    <property type="nucleotide sequence ID" value="NZ_CP040709.1"/>
</dbReference>
<evidence type="ECO:0000256" key="3">
    <source>
        <dbReference type="ARBA" id="ARBA00012438"/>
    </source>
</evidence>
<dbReference type="InterPro" id="IPR003661">
    <property type="entry name" value="HisK_dim/P_dom"/>
</dbReference>
<evidence type="ECO:0000313" key="13">
    <source>
        <dbReference type="Proteomes" id="UP000554837"/>
    </source>
</evidence>
<evidence type="ECO:0000256" key="7">
    <source>
        <dbReference type="ARBA" id="ARBA00022777"/>
    </source>
</evidence>
<dbReference type="Proteomes" id="UP000554837">
    <property type="component" value="Unassembled WGS sequence"/>
</dbReference>
<dbReference type="SMART" id="SM00387">
    <property type="entry name" value="HATPase_c"/>
    <property type="match status" value="1"/>
</dbReference>
<dbReference type="InterPro" id="IPR004358">
    <property type="entry name" value="Sig_transdc_His_kin-like_C"/>
</dbReference>
<dbReference type="AlphaFoldDB" id="A0A840S2P2"/>
<dbReference type="InterPro" id="IPR050428">
    <property type="entry name" value="TCS_sensor_his_kinase"/>
</dbReference>
<dbReference type="OrthoDB" id="8554694at2"/>
<keyword evidence="8 10" id="KW-1133">Transmembrane helix</keyword>
<evidence type="ECO:0000313" key="12">
    <source>
        <dbReference type="EMBL" id="MBB5205467.1"/>
    </source>
</evidence>
<feature type="domain" description="Histidine kinase" evidence="11">
    <location>
        <begin position="257"/>
        <end position="473"/>
    </location>
</feature>
<protein>
    <recommendedName>
        <fullName evidence="3">histidine kinase</fullName>
        <ecNumber evidence="3">2.7.13.3</ecNumber>
    </recommendedName>
</protein>
<dbReference type="Gene3D" id="1.10.287.130">
    <property type="match status" value="1"/>
</dbReference>
<dbReference type="CDD" id="cd00075">
    <property type="entry name" value="HATPase"/>
    <property type="match status" value="1"/>
</dbReference>
<evidence type="ECO:0000256" key="10">
    <source>
        <dbReference type="SAM" id="Phobius"/>
    </source>
</evidence>
<evidence type="ECO:0000259" key="11">
    <source>
        <dbReference type="PROSITE" id="PS50109"/>
    </source>
</evidence>
<keyword evidence="4" id="KW-0597">Phosphoprotein</keyword>
<dbReference type="PANTHER" id="PTHR45436">
    <property type="entry name" value="SENSOR HISTIDINE KINASE YKOH"/>
    <property type="match status" value="1"/>
</dbReference>
<keyword evidence="13" id="KW-1185">Reference proteome</keyword>
<dbReference type="PROSITE" id="PS50109">
    <property type="entry name" value="HIS_KIN"/>
    <property type="match status" value="1"/>
</dbReference>
<accession>A0A840S2P2</accession>
<feature type="transmembrane region" description="Helical" evidence="10">
    <location>
        <begin position="175"/>
        <end position="196"/>
    </location>
</feature>
<evidence type="ECO:0000256" key="1">
    <source>
        <dbReference type="ARBA" id="ARBA00000085"/>
    </source>
</evidence>
<dbReference type="EMBL" id="JACHHO010000004">
    <property type="protein sequence ID" value="MBB5205467.1"/>
    <property type="molecule type" value="Genomic_DNA"/>
</dbReference>
<dbReference type="EC" id="2.7.13.3" evidence="3"/>
<feature type="transmembrane region" description="Helical" evidence="10">
    <location>
        <begin position="23"/>
        <end position="47"/>
    </location>
</feature>
<dbReference type="PANTHER" id="PTHR45436:SF5">
    <property type="entry name" value="SENSOR HISTIDINE KINASE TRCS"/>
    <property type="match status" value="1"/>
</dbReference>
<comment type="subcellular location">
    <subcellularLocation>
        <location evidence="2">Membrane</location>
    </subcellularLocation>
</comment>
<keyword evidence="6 10" id="KW-0812">Transmembrane</keyword>
<dbReference type="PRINTS" id="PR00344">
    <property type="entry name" value="BCTRLSENSOR"/>
</dbReference>
<evidence type="ECO:0000256" key="4">
    <source>
        <dbReference type="ARBA" id="ARBA00022553"/>
    </source>
</evidence>
<dbReference type="SUPFAM" id="SSF47384">
    <property type="entry name" value="Homodimeric domain of signal transducing histidine kinase"/>
    <property type="match status" value="1"/>
</dbReference>
<organism evidence="12 13">
    <name type="scientific">Inhella inkyongensis</name>
    <dbReference type="NCBI Taxonomy" id="392593"/>
    <lineage>
        <taxon>Bacteria</taxon>
        <taxon>Pseudomonadati</taxon>
        <taxon>Pseudomonadota</taxon>
        <taxon>Betaproteobacteria</taxon>
        <taxon>Burkholderiales</taxon>
        <taxon>Sphaerotilaceae</taxon>
        <taxon>Inhella</taxon>
    </lineage>
</organism>
<dbReference type="SUPFAM" id="SSF55874">
    <property type="entry name" value="ATPase domain of HSP90 chaperone/DNA topoisomerase II/histidine kinase"/>
    <property type="match status" value="1"/>
</dbReference>
<reference evidence="12 13" key="1">
    <citation type="submission" date="2020-08" db="EMBL/GenBank/DDBJ databases">
        <title>Genomic Encyclopedia of Type Strains, Phase IV (KMG-IV): sequencing the most valuable type-strain genomes for metagenomic binning, comparative biology and taxonomic classification.</title>
        <authorList>
            <person name="Goeker M."/>
        </authorList>
    </citation>
    <scope>NUCLEOTIDE SEQUENCE [LARGE SCALE GENOMIC DNA]</scope>
    <source>
        <strain evidence="12 13">DSM 23958</strain>
    </source>
</reference>
<dbReference type="GO" id="GO:0000155">
    <property type="term" value="F:phosphorelay sensor kinase activity"/>
    <property type="evidence" value="ECO:0007669"/>
    <property type="project" value="InterPro"/>
</dbReference>